<evidence type="ECO:0000313" key="8">
    <source>
        <dbReference type="Proteomes" id="UP001295423"/>
    </source>
</evidence>
<evidence type="ECO:0000313" key="7">
    <source>
        <dbReference type="EMBL" id="CAJ1943028.1"/>
    </source>
</evidence>
<feature type="region of interest" description="Disordered" evidence="5">
    <location>
        <begin position="1"/>
        <end position="24"/>
    </location>
</feature>
<dbReference type="InterPro" id="IPR002569">
    <property type="entry name" value="Met_Sox_Rdtase_MsrA_dom"/>
</dbReference>
<evidence type="ECO:0000259" key="6">
    <source>
        <dbReference type="Pfam" id="PF01625"/>
    </source>
</evidence>
<dbReference type="PANTHER" id="PTHR43774">
    <property type="entry name" value="PEPTIDE METHIONINE SULFOXIDE REDUCTASE"/>
    <property type="match status" value="1"/>
</dbReference>
<reference evidence="7" key="1">
    <citation type="submission" date="2023-08" db="EMBL/GenBank/DDBJ databases">
        <authorList>
            <person name="Audoor S."/>
            <person name="Bilcke G."/>
        </authorList>
    </citation>
    <scope>NUCLEOTIDE SEQUENCE</scope>
</reference>
<evidence type="ECO:0000256" key="2">
    <source>
        <dbReference type="ARBA" id="ARBA00012502"/>
    </source>
</evidence>
<comment type="caution">
    <text evidence="7">The sequence shown here is derived from an EMBL/GenBank/DDBJ whole genome shotgun (WGS) entry which is preliminary data.</text>
</comment>
<evidence type="ECO:0000256" key="1">
    <source>
        <dbReference type="ARBA" id="ARBA00005591"/>
    </source>
</evidence>
<dbReference type="Proteomes" id="UP001295423">
    <property type="component" value="Unassembled WGS sequence"/>
</dbReference>
<protein>
    <recommendedName>
        <fullName evidence="2">peptide-methionine (S)-S-oxide reductase</fullName>
        <ecNumber evidence="2">1.8.4.11</ecNumber>
    </recommendedName>
    <alternativeName>
        <fullName evidence="4">Peptide-methionine (S)-S-oxide reductase</fullName>
    </alternativeName>
</protein>
<organism evidence="7 8">
    <name type="scientific">Cylindrotheca closterium</name>
    <dbReference type="NCBI Taxonomy" id="2856"/>
    <lineage>
        <taxon>Eukaryota</taxon>
        <taxon>Sar</taxon>
        <taxon>Stramenopiles</taxon>
        <taxon>Ochrophyta</taxon>
        <taxon>Bacillariophyta</taxon>
        <taxon>Bacillariophyceae</taxon>
        <taxon>Bacillariophycidae</taxon>
        <taxon>Bacillariales</taxon>
        <taxon>Bacillariaceae</taxon>
        <taxon>Cylindrotheca</taxon>
    </lineage>
</organism>
<dbReference type="AlphaFoldDB" id="A0AAD2CSA9"/>
<proteinExistence type="inferred from homology"/>
<dbReference type="EC" id="1.8.4.11" evidence="2"/>
<dbReference type="Pfam" id="PF01625">
    <property type="entry name" value="PMSR"/>
    <property type="match status" value="1"/>
</dbReference>
<evidence type="ECO:0000256" key="4">
    <source>
        <dbReference type="ARBA" id="ARBA00030643"/>
    </source>
</evidence>
<accession>A0AAD2CSA9</accession>
<feature type="compositionally biased region" description="Basic and acidic residues" evidence="5">
    <location>
        <begin position="1"/>
        <end position="11"/>
    </location>
</feature>
<sequence length="152" mass="17638">MPGRDEKETCPKLELQPDTPGNELAPQVRFERINGVARCVVGYSGGVTADPTYRSIQDHTEALLVEFDPKVLTYEDLVLSWTQMHQPVSKGRCQYRSALWYWNEEQKEVAEEVVKQWKAGSRNELYADVDPVTEFYRAEEYHQHFMGKVGRR</sequence>
<keyword evidence="3" id="KW-0560">Oxidoreductase</keyword>
<name>A0AAD2CSA9_9STRA</name>
<dbReference type="Gene3D" id="3.30.1060.10">
    <property type="entry name" value="Peptide methionine sulphoxide reductase MsrA"/>
    <property type="match status" value="1"/>
</dbReference>
<evidence type="ECO:0000256" key="3">
    <source>
        <dbReference type="ARBA" id="ARBA00023002"/>
    </source>
</evidence>
<dbReference type="InterPro" id="IPR036509">
    <property type="entry name" value="Met_Sox_Rdtase_MsrA_sf"/>
</dbReference>
<dbReference type="SUPFAM" id="SSF55068">
    <property type="entry name" value="Peptide methionine sulfoxide reductase"/>
    <property type="match status" value="1"/>
</dbReference>
<comment type="similarity">
    <text evidence="1">Belongs to the MsrA Met sulfoxide reductase family.</text>
</comment>
<keyword evidence="8" id="KW-1185">Reference proteome</keyword>
<feature type="domain" description="Peptide methionine sulphoxide reductase MsrA" evidence="6">
    <location>
        <begin position="29"/>
        <end position="148"/>
    </location>
</feature>
<gene>
    <name evidence="7" type="ORF">CYCCA115_LOCUS8241</name>
</gene>
<evidence type="ECO:0000256" key="5">
    <source>
        <dbReference type="SAM" id="MobiDB-lite"/>
    </source>
</evidence>
<dbReference type="EMBL" id="CAKOGP040001112">
    <property type="protein sequence ID" value="CAJ1943028.1"/>
    <property type="molecule type" value="Genomic_DNA"/>
</dbReference>
<dbReference type="PANTHER" id="PTHR43774:SF1">
    <property type="entry name" value="PEPTIDE METHIONINE SULFOXIDE REDUCTASE MSRA 2"/>
    <property type="match status" value="1"/>
</dbReference>
<dbReference type="GO" id="GO:0008113">
    <property type="term" value="F:peptide-methionine (S)-S-oxide reductase activity"/>
    <property type="evidence" value="ECO:0007669"/>
    <property type="project" value="UniProtKB-EC"/>
</dbReference>